<evidence type="ECO:0000256" key="1">
    <source>
        <dbReference type="ARBA" id="ARBA00008635"/>
    </source>
</evidence>
<sequence length="179" mass="21422">MNEQYAWRSYFVVQVDYQLWANDRMFAALGCLDPVVRLQEQGLFFHSIHHTVDHLLLVNKLWFARLRGQSGHVDFSQITYPDWDQLIETTQANLRELQLWLEECDDTFFESELAYLTSKGEHEIMWVRDVLSHMMDHQVHHRGQISAVLTRLGYRALEMDYLYYKREIIAYRRQLAAIP</sequence>
<dbReference type="InterPro" id="IPR007837">
    <property type="entry name" value="DinB"/>
</dbReference>
<proteinExistence type="inferred from homology"/>
<evidence type="ECO:0000313" key="4">
    <source>
        <dbReference type="EMBL" id="BBP01886.1"/>
    </source>
</evidence>
<comment type="similarity">
    <text evidence="1">Belongs to the DinB family.</text>
</comment>
<name>A0A809RJX5_9PROT</name>
<feature type="binding site" evidence="3">
    <location>
        <position position="141"/>
    </location>
    <ligand>
        <name>a divalent metal cation</name>
        <dbReference type="ChEBI" id="CHEBI:60240"/>
    </ligand>
</feature>
<evidence type="ECO:0000313" key="5">
    <source>
        <dbReference type="Proteomes" id="UP000463939"/>
    </source>
</evidence>
<accession>A0A809RJX5</accession>
<dbReference type="PANTHER" id="PTHR37302">
    <property type="entry name" value="SLR1116 PROTEIN"/>
    <property type="match status" value="1"/>
</dbReference>
<dbReference type="RefSeq" id="WP_162085601.1">
    <property type="nucleotide sequence ID" value="NZ_AP021881.1"/>
</dbReference>
<gene>
    <name evidence="4" type="ORF">SFSGTM_25940</name>
</gene>
<dbReference type="Proteomes" id="UP000463939">
    <property type="component" value="Chromosome"/>
</dbReference>
<dbReference type="GO" id="GO:0046872">
    <property type="term" value="F:metal ion binding"/>
    <property type="evidence" value="ECO:0007669"/>
    <property type="project" value="UniProtKB-KW"/>
</dbReference>
<evidence type="ECO:0000256" key="2">
    <source>
        <dbReference type="ARBA" id="ARBA00022723"/>
    </source>
</evidence>
<organism evidence="4 5">
    <name type="scientific">Sulfuriferula nivalis</name>
    <dbReference type="NCBI Taxonomy" id="2675298"/>
    <lineage>
        <taxon>Bacteria</taxon>
        <taxon>Pseudomonadati</taxon>
        <taxon>Pseudomonadota</taxon>
        <taxon>Betaproteobacteria</taxon>
        <taxon>Nitrosomonadales</taxon>
        <taxon>Sulfuricellaceae</taxon>
        <taxon>Sulfuriferula</taxon>
    </lineage>
</organism>
<dbReference type="KEGG" id="sniv:SFSGTM_25940"/>
<dbReference type="EMBL" id="AP021881">
    <property type="protein sequence ID" value="BBP01886.1"/>
    <property type="molecule type" value="Genomic_DNA"/>
</dbReference>
<feature type="binding site" evidence="3">
    <location>
        <position position="137"/>
    </location>
    <ligand>
        <name>a divalent metal cation</name>
        <dbReference type="ChEBI" id="CHEBI:60240"/>
    </ligand>
</feature>
<dbReference type="SUPFAM" id="SSF109854">
    <property type="entry name" value="DinB/YfiT-like putative metalloenzymes"/>
    <property type="match status" value="1"/>
</dbReference>
<dbReference type="Gene3D" id="1.20.120.450">
    <property type="entry name" value="dinb family like domain"/>
    <property type="match status" value="1"/>
</dbReference>
<evidence type="ECO:0000256" key="3">
    <source>
        <dbReference type="PIRSR" id="PIRSR607837-1"/>
    </source>
</evidence>
<dbReference type="Pfam" id="PF05163">
    <property type="entry name" value="DinB"/>
    <property type="match status" value="1"/>
</dbReference>
<feature type="binding site" evidence="3">
    <location>
        <position position="54"/>
    </location>
    <ligand>
        <name>a divalent metal cation</name>
        <dbReference type="ChEBI" id="CHEBI:60240"/>
    </ligand>
</feature>
<dbReference type="AlphaFoldDB" id="A0A809RJX5"/>
<dbReference type="InterPro" id="IPR034660">
    <property type="entry name" value="DinB/YfiT-like"/>
</dbReference>
<reference evidence="5" key="1">
    <citation type="submission" date="2019-11" db="EMBL/GenBank/DDBJ databases">
        <title>Isolation and characterization of a novel species in the genus Sulfuriferula.</title>
        <authorList>
            <person name="Mochizuki J."/>
            <person name="Kojima H."/>
            <person name="Fukui M."/>
        </authorList>
    </citation>
    <scope>NUCLEOTIDE SEQUENCE [LARGE SCALE GENOMIC DNA]</scope>
    <source>
        <strain evidence="5">SGTM</strain>
    </source>
</reference>
<keyword evidence="2 3" id="KW-0479">Metal-binding</keyword>
<dbReference type="PANTHER" id="PTHR37302:SF1">
    <property type="entry name" value="PROTEIN DINB"/>
    <property type="match status" value="1"/>
</dbReference>
<keyword evidence="5" id="KW-1185">Reference proteome</keyword>
<protein>
    <submittedName>
        <fullName evidence="4">Damage-inducible protein DinB</fullName>
    </submittedName>
</protein>